<dbReference type="GeneID" id="62208964"/>
<dbReference type="PANTHER" id="PTHR28094:SF2">
    <property type="entry name" value="BACTERIOPHAGE T5 ORF172 DNA-BINDING DOMAIN-CONTAINING PROTEIN"/>
    <property type="match status" value="1"/>
</dbReference>
<feature type="region of interest" description="Disordered" evidence="1">
    <location>
        <begin position="1"/>
        <end position="85"/>
    </location>
</feature>
<name>A0A8H7EAX1_9PLEO</name>
<dbReference type="SMART" id="SM00974">
    <property type="entry name" value="T5orf172"/>
    <property type="match status" value="1"/>
</dbReference>
<dbReference type="AlphaFoldDB" id="A0A8H7EAX1"/>
<feature type="compositionally biased region" description="Polar residues" evidence="1">
    <location>
        <begin position="7"/>
        <end position="17"/>
    </location>
</feature>
<reference evidence="3" key="1">
    <citation type="submission" date="2020-01" db="EMBL/GenBank/DDBJ databases">
        <authorList>
            <person name="Feng Z.H.Z."/>
        </authorList>
    </citation>
    <scope>NUCLEOTIDE SEQUENCE</scope>
    <source>
        <strain evidence="3">CBS107.38</strain>
    </source>
</reference>
<feature type="domain" description="Bacteriophage T5 Orf172 DNA-binding" evidence="2">
    <location>
        <begin position="161"/>
        <end position="246"/>
    </location>
</feature>
<accession>A0A8H7EAX1</accession>
<reference evidence="3" key="2">
    <citation type="submission" date="2020-08" db="EMBL/GenBank/DDBJ databases">
        <title>Draft Genome Sequence of Cumin Blight Pathogen Alternaria burnsii.</title>
        <authorList>
            <person name="Feng Z."/>
        </authorList>
    </citation>
    <scope>NUCLEOTIDE SEQUENCE</scope>
    <source>
        <strain evidence="3">CBS107.38</strain>
    </source>
</reference>
<comment type="caution">
    <text evidence="3">The sequence shown here is derived from an EMBL/GenBank/DDBJ whole genome shotgun (WGS) entry which is preliminary data.</text>
</comment>
<dbReference type="PANTHER" id="PTHR28094">
    <property type="entry name" value="MEIOTICALLY UP-REGULATED GENE 113 PROTEIN"/>
    <property type="match status" value="1"/>
</dbReference>
<feature type="region of interest" description="Disordered" evidence="1">
    <location>
        <begin position="305"/>
        <end position="335"/>
    </location>
</feature>
<dbReference type="Pfam" id="PF10544">
    <property type="entry name" value="T5orf172"/>
    <property type="match status" value="1"/>
</dbReference>
<evidence type="ECO:0000313" key="3">
    <source>
        <dbReference type="EMBL" id="KAF7671178.1"/>
    </source>
</evidence>
<gene>
    <name evidence="3" type="ORF">GT037_010739</name>
</gene>
<evidence type="ECO:0000313" key="4">
    <source>
        <dbReference type="Proteomes" id="UP000596902"/>
    </source>
</evidence>
<feature type="compositionally biased region" description="Low complexity" evidence="1">
    <location>
        <begin position="38"/>
        <end position="56"/>
    </location>
</feature>
<organism evidence="3 4">
    <name type="scientific">Alternaria burnsii</name>
    <dbReference type="NCBI Taxonomy" id="1187904"/>
    <lineage>
        <taxon>Eukaryota</taxon>
        <taxon>Fungi</taxon>
        <taxon>Dikarya</taxon>
        <taxon>Ascomycota</taxon>
        <taxon>Pezizomycotina</taxon>
        <taxon>Dothideomycetes</taxon>
        <taxon>Pleosporomycetidae</taxon>
        <taxon>Pleosporales</taxon>
        <taxon>Pleosporineae</taxon>
        <taxon>Pleosporaceae</taxon>
        <taxon>Alternaria</taxon>
        <taxon>Alternaria sect. Alternaria</taxon>
    </lineage>
</organism>
<proteinExistence type="predicted"/>
<protein>
    <recommendedName>
        <fullName evidence="2">Bacteriophage T5 Orf172 DNA-binding domain-containing protein</fullName>
    </recommendedName>
</protein>
<evidence type="ECO:0000259" key="2">
    <source>
        <dbReference type="SMART" id="SM00974"/>
    </source>
</evidence>
<dbReference type="InterPro" id="IPR018306">
    <property type="entry name" value="Phage_T5_Orf172_DNA-bd"/>
</dbReference>
<dbReference type="RefSeq" id="XP_038781556.1">
    <property type="nucleotide sequence ID" value="XM_038935786.1"/>
</dbReference>
<dbReference type="EMBL" id="JAAABM010000024">
    <property type="protein sequence ID" value="KAF7671178.1"/>
    <property type="molecule type" value="Genomic_DNA"/>
</dbReference>
<evidence type="ECO:0000256" key="1">
    <source>
        <dbReference type="SAM" id="MobiDB-lite"/>
    </source>
</evidence>
<dbReference type="InterPro" id="IPR053006">
    <property type="entry name" value="Meiosis_regulatory"/>
</dbReference>
<sequence>MARRGSLASSLTDQTAASVRRRNAGKRLSEPFRIPEASSTSSSRSPSTPGSTLGTPILIDSDDEKDSTPTKQKKPSIRSSQDNSATSSTLALLEIPVRAKHLTSVSAKEDVQDIKISEEMTSDAQDTSNYPQLIHAKLGKIVCETLLKSEGEGFLYVFRDPKHKGAVKIGYTRDINRRTKEHGKCDLELIFVHISGRVKAMKRAEQLIKADLRHLRRPWDCSACKRTHEEWFEIDEESAKARVTLWVNWINNCDPYDSYGNIKPLWRYLIEYGRNPREELDSRNHEARWKHWNWVLSEPLPSDMPGFQKHQRRSSGMSRRPMPSHRHGGQQIAPTHNQIITHVDRTSIEALQTLGINEFLHAATQTATNNNINWTLSINVQCDAHGNQRNPPIDGSLWE</sequence>
<dbReference type="Proteomes" id="UP000596902">
    <property type="component" value="Unassembled WGS sequence"/>
</dbReference>
<keyword evidence="4" id="KW-1185">Reference proteome</keyword>